<evidence type="ECO:0000256" key="3">
    <source>
        <dbReference type="SAM" id="SignalP"/>
    </source>
</evidence>
<dbReference type="CDD" id="cd05819">
    <property type="entry name" value="NHL"/>
    <property type="match status" value="1"/>
</dbReference>
<dbReference type="PROSITE" id="PS51257">
    <property type="entry name" value="PROKAR_LIPOPROTEIN"/>
    <property type="match status" value="1"/>
</dbReference>
<evidence type="ECO:0000313" key="5">
    <source>
        <dbReference type="Proteomes" id="UP000003704"/>
    </source>
</evidence>
<dbReference type="PANTHER" id="PTHR24104:SF25">
    <property type="entry name" value="PROTEIN LIN-41"/>
    <property type="match status" value="1"/>
</dbReference>
<gene>
    <name evidence="4" type="ORF">WQQ_27740</name>
</gene>
<accession>I7ZC00</accession>
<dbReference type="EMBL" id="AKGD01000002">
    <property type="protein sequence ID" value="EIT69192.1"/>
    <property type="molecule type" value="Genomic_DNA"/>
</dbReference>
<dbReference type="InterPro" id="IPR011042">
    <property type="entry name" value="6-blade_b-propeller_TolB-like"/>
</dbReference>
<dbReference type="Proteomes" id="UP000003704">
    <property type="component" value="Unassembled WGS sequence"/>
</dbReference>
<dbReference type="InterPro" id="IPR050952">
    <property type="entry name" value="TRIM-NHL_E3_ligases"/>
</dbReference>
<reference evidence="4 5" key="1">
    <citation type="journal article" date="2012" name="J. Bacteriol.">
        <title>Genome Sequence of n-Alkane-Degrading Hydrocarboniphaga effusa Strain AP103T (ATCC BAA-332T).</title>
        <authorList>
            <person name="Chang H.K."/>
            <person name="Zylstra G.J."/>
            <person name="Chae J.C."/>
        </authorList>
    </citation>
    <scope>NUCLEOTIDE SEQUENCE [LARGE SCALE GENOMIC DNA]</scope>
    <source>
        <strain evidence="4 5">AP103</strain>
    </source>
</reference>
<dbReference type="InterPro" id="IPR001258">
    <property type="entry name" value="NHL_repeat"/>
</dbReference>
<comment type="caution">
    <text evidence="4">The sequence shown here is derived from an EMBL/GenBank/DDBJ whole genome shotgun (WGS) entry which is preliminary data.</text>
</comment>
<evidence type="ECO:0000256" key="1">
    <source>
        <dbReference type="ARBA" id="ARBA00022737"/>
    </source>
</evidence>
<keyword evidence="5" id="KW-1185">Reference proteome</keyword>
<name>I7ZC00_9GAMM</name>
<sequence length="393" mass="40955">MPSAFLRLCRTAAVSSCLALALSACGSSSSDDDSDMPEAFSVVGQASFTSSASNAGSSVNALGVAQPLGGIATNGTLFYVADYGNHRILGWNSIPSTLSKAPDFVIGQSDFTSNSSGTTASKLALPASVSITDTRLVVADAGNNRVLIWNSLPTSNVAPDVVVGQSDFTSDDPGTTASQLSFPVSASIANNRLFVVDQYNNRVLIWNSVPDTAGVAASVVLGQIDFTSSTAGDEEDGLTNPASLWTDGIQLLVADSGNNRVMYWSSIPRSSGADATYVIGQTDFSRTSAGVGQSSLRTPYGITSDGTRIYIADAGNNRIIEFDSFPIANGPSALSMYGQDSWSARTANDDDQDGATDDTPSARTLSSPTGAAYYNGVLYVTDRSNHRVLFFPD</sequence>
<dbReference type="Pfam" id="PF01436">
    <property type="entry name" value="NHL"/>
    <property type="match status" value="1"/>
</dbReference>
<organism evidence="4 5">
    <name type="scientific">Hydrocarboniphaga effusa AP103</name>
    <dbReference type="NCBI Taxonomy" id="1172194"/>
    <lineage>
        <taxon>Bacteria</taxon>
        <taxon>Pseudomonadati</taxon>
        <taxon>Pseudomonadota</taxon>
        <taxon>Gammaproteobacteria</taxon>
        <taxon>Nevskiales</taxon>
        <taxon>Nevskiaceae</taxon>
        <taxon>Hydrocarboniphaga</taxon>
    </lineage>
</organism>
<keyword evidence="1" id="KW-0677">Repeat</keyword>
<feature type="region of interest" description="Disordered" evidence="2">
    <location>
        <begin position="343"/>
        <end position="367"/>
    </location>
</feature>
<dbReference type="PANTHER" id="PTHR24104">
    <property type="entry name" value="E3 UBIQUITIN-PROTEIN LIGASE NHLRC1-RELATED"/>
    <property type="match status" value="1"/>
</dbReference>
<dbReference type="STRING" id="1172194.WQQ_27740"/>
<evidence type="ECO:0000256" key="2">
    <source>
        <dbReference type="SAM" id="MobiDB-lite"/>
    </source>
</evidence>
<feature type="signal peptide" evidence="3">
    <location>
        <begin position="1"/>
        <end position="21"/>
    </location>
</feature>
<dbReference type="AlphaFoldDB" id="I7ZC00"/>
<evidence type="ECO:0000313" key="4">
    <source>
        <dbReference type="EMBL" id="EIT69192.1"/>
    </source>
</evidence>
<proteinExistence type="predicted"/>
<keyword evidence="3" id="KW-0732">Signal</keyword>
<evidence type="ECO:0008006" key="6">
    <source>
        <dbReference type="Google" id="ProtNLM"/>
    </source>
</evidence>
<dbReference type="GO" id="GO:0008270">
    <property type="term" value="F:zinc ion binding"/>
    <property type="evidence" value="ECO:0007669"/>
    <property type="project" value="UniProtKB-KW"/>
</dbReference>
<dbReference type="PATRIC" id="fig|1172194.4.peg.2684"/>
<feature type="chain" id="PRO_5003713078" description="NHL repeat containing protein" evidence="3">
    <location>
        <begin position="22"/>
        <end position="393"/>
    </location>
</feature>
<dbReference type="Gene3D" id="2.120.10.30">
    <property type="entry name" value="TolB, C-terminal domain"/>
    <property type="match status" value="3"/>
</dbReference>
<protein>
    <recommendedName>
        <fullName evidence="6">NHL repeat containing protein</fullName>
    </recommendedName>
</protein>
<dbReference type="SUPFAM" id="SSF63825">
    <property type="entry name" value="YWTD domain"/>
    <property type="match status" value="1"/>
</dbReference>